<dbReference type="AlphaFoldDB" id="A0ABD3IQW8"/>
<evidence type="ECO:0000313" key="2">
    <source>
        <dbReference type="EMBL" id="KAL3716806.1"/>
    </source>
</evidence>
<dbReference type="Proteomes" id="UP001634007">
    <property type="component" value="Unassembled WGS sequence"/>
</dbReference>
<protein>
    <submittedName>
        <fullName evidence="2">Uncharacterized protein</fullName>
    </submittedName>
</protein>
<feature type="region of interest" description="Disordered" evidence="1">
    <location>
        <begin position="215"/>
        <end position="251"/>
    </location>
</feature>
<keyword evidence="3" id="KW-1185">Reference proteome</keyword>
<organism evidence="2 3">
    <name type="scientific">Eucalyptus globulus</name>
    <name type="common">Tasmanian blue gum</name>
    <dbReference type="NCBI Taxonomy" id="34317"/>
    <lineage>
        <taxon>Eukaryota</taxon>
        <taxon>Viridiplantae</taxon>
        <taxon>Streptophyta</taxon>
        <taxon>Embryophyta</taxon>
        <taxon>Tracheophyta</taxon>
        <taxon>Spermatophyta</taxon>
        <taxon>Magnoliopsida</taxon>
        <taxon>eudicotyledons</taxon>
        <taxon>Gunneridae</taxon>
        <taxon>Pentapetalae</taxon>
        <taxon>rosids</taxon>
        <taxon>malvids</taxon>
        <taxon>Myrtales</taxon>
        <taxon>Myrtaceae</taxon>
        <taxon>Myrtoideae</taxon>
        <taxon>Eucalypteae</taxon>
        <taxon>Eucalyptus</taxon>
    </lineage>
</organism>
<dbReference type="EMBL" id="JBJKBG010000011">
    <property type="protein sequence ID" value="KAL3716806.1"/>
    <property type="molecule type" value="Genomic_DNA"/>
</dbReference>
<feature type="compositionally biased region" description="Polar residues" evidence="1">
    <location>
        <begin position="187"/>
        <end position="198"/>
    </location>
</feature>
<name>A0ABD3IQW8_EUCGL</name>
<feature type="region of interest" description="Disordered" evidence="1">
    <location>
        <begin position="114"/>
        <end position="201"/>
    </location>
</feature>
<feature type="region of interest" description="Disordered" evidence="1">
    <location>
        <begin position="1"/>
        <end position="24"/>
    </location>
</feature>
<sequence>MSLQKKLTESRRPAAIAKPEPAPDLTDFMNDMFFGTVSAETKAYNLTGSLAKVRDYKEDDFDSSTRSNSSRLTQAWLEEAKQMVATSPGRCDSPSRLVGSPRFAVAAQGRLSLPSKIDGRDPLSRSARRHRAVDSFSGEILSKSVRHGRNRSETLDTPLDSPTEPSSPAESVHRWFSNILKPPNADDSPQSPHSISTDQPPQLLLPRQLAHRRSRFQNGASAAQAQAIPAPPRRFRTAVPSQDEQLLSPPKNLVESAHRRSISSSTCSVPDNQVLSLPRSLVESAHRRSVSSSTCSLDKITSKAISNGGLKEGDGAREVGVNGFLKKQRSKIGKIFRGEVNARAKIILSGPSNS</sequence>
<proteinExistence type="predicted"/>
<accession>A0ABD3IQW8</accession>
<feature type="compositionally biased region" description="Basic and acidic residues" evidence="1">
    <location>
        <begin position="1"/>
        <end position="12"/>
    </location>
</feature>
<evidence type="ECO:0000313" key="3">
    <source>
        <dbReference type="Proteomes" id="UP001634007"/>
    </source>
</evidence>
<gene>
    <name evidence="2" type="ORF">ACJRO7_008390</name>
</gene>
<reference evidence="2 3" key="1">
    <citation type="submission" date="2024-11" db="EMBL/GenBank/DDBJ databases">
        <title>Chromosome-level genome assembly of Eucalyptus globulus Labill. provides insights into its genome evolution.</title>
        <authorList>
            <person name="Li X."/>
        </authorList>
    </citation>
    <scope>NUCLEOTIDE SEQUENCE [LARGE SCALE GENOMIC DNA]</scope>
    <source>
        <strain evidence="2">CL2024</strain>
        <tissue evidence="2">Fresh tender leaves</tissue>
    </source>
</reference>
<comment type="caution">
    <text evidence="2">The sequence shown here is derived from an EMBL/GenBank/DDBJ whole genome shotgun (WGS) entry which is preliminary data.</text>
</comment>
<evidence type="ECO:0000256" key="1">
    <source>
        <dbReference type="SAM" id="MobiDB-lite"/>
    </source>
</evidence>